<keyword evidence="9" id="KW-0406">Ion transport</keyword>
<evidence type="ECO:0000256" key="7">
    <source>
        <dbReference type="ARBA" id="ARBA00022958"/>
    </source>
</evidence>
<feature type="transmembrane region" description="Helical" evidence="11">
    <location>
        <begin position="117"/>
        <end position="136"/>
    </location>
</feature>
<keyword evidence="5" id="KW-0633">Potassium transport</keyword>
<comment type="similarity">
    <text evidence="2">Belongs to the monovalent cation:proton antiporter 2 (CPA2) transporter (TC 2.A.37) family.</text>
</comment>
<feature type="transmembrane region" description="Helical" evidence="11">
    <location>
        <begin position="339"/>
        <end position="360"/>
    </location>
</feature>
<evidence type="ECO:0000256" key="4">
    <source>
        <dbReference type="ARBA" id="ARBA00022449"/>
    </source>
</evidence>
<evidence type="ECO:0000259" key="12">
    <source>
        <dbReference type="PROSITE" id="PS51201"/>
    </source>
</evidence>
<sequence>MEHSFFYKALVFLGAAVLFVPLAKKSGLGSVLGYLIAGVIIGPSVMGFVGAEGQDIMHYAEFGVVMMLFLIGLELEPELLWKLRKSILGLGGLQVIVTTVVIAGIAMLFHFSWQQALALGMILSLSSTAIVLQTMAEKGLMKTSAGQSAFAVLLFQDIAVIPMLALFPLLATTDILHNSSDAHEAGTWVDGQPAWLHATIVLGVIAAVIAVGRIAVRPLLRLVAKTNMREIFTATALLIVVGIAVLMTRVGLSPALGAFLAGVVLANSEYRHELESDIEPFKGLLLGVFFIAVGASIDFGLVSQHLREIIMWVCILIAVKALVLLLLGKVFKMGTEQNFIFSFGLTQVGEFAFVLFSFSFQQGILSQETTNVMTAVVAISMGLSPLIVMVNEKLLLPRVGTEETEERPADDIDEKHSVIIAGFGHFGSTIGRFLRANRIPATYLDMDSDRVDALRKMGFKVFYGDVSRVDLLQAAGADKARIIVIAISSPEKRLEMIETIKKHFPHLHMLVRAANRYDAYDLMNAGMLHIYRESLDTSLRVGVDVMSLLGHRRYTARRQAANFIKYDEANLKRLSSIRNPDEYVVAARKFFEEIEATIQSDRQYLLSEGDMSWDPDSLIEEVRASLQENPQG</sequence>
<proteinExistence type="inferred from homology"/>
<feature type="transmembrane region" description="Helical" evidence="11">
    <location>
        <begin position="6"/>
        <end position="24"/>
    </location>
</feature>
<keyword evidence="8 11" id="KW-1133">Transmembrane helix</keyword>
<dbReference type="InterPro" id="IPR003148">
    <property type="entry name" value="RCK_N"/>
</dbReference>
<evidence type="ECO:0000256" key="11">
    <source>
        <dbReference type="SAM" id="Phobius"/>
    </source>
</evidence>
<dbReference type="Gene3D" id="3.40.50.720">
    <property type="entry name" value="NAD(P)-binding Rossmann-like Domain"/>
    <property type="match status" value="1"/>
</dbReference>
<evidence type="ECO:0000256" key="9">
    <source>
        <dbReference type="ARBA" id="ARBA00023065"/>
    </source>
</evidence>
<protein>
    <submittedName>
        <fullName evidence="13">Cation:proton antiporter</fullName>
    </submittedName>
</protein>
<keyword evidence="7" id="KW-0630">Potassium</keyword>
<name>A0ABS3YY82_9BACT</name>
<feature type="transmembrane region" description="Helical" evidence="11">
    <location>
        <begin position="283"/>
        <end position="303"/>
    </location>
</feature>
<dbReference type="EMBL" id="JAGHKO010000005">
    <property type="protein sequence ID" value="MBO9202882.1"/>
    <property type="molecule type" value="Genomic_DNA"/>
</dbReference>
<dbReference type="InterPro" id="IPR006153">
    <property type="entry name" value="Cation/H_exchanger_TM"/>
</dbReference>
<evidence type="ECO:0000256" key="1">
    <source>
        <dbReference type="ARBA" id="ARBA00004141"/>
    </source>
</evidence>
<dbReference type="PANTHER" id="PTHR46157">
    <property type="entry name" value="K(+) EFFLUX ANTIPORTER 3, CHLOROPLASTIC"/>
    <property type="match status" value="1"/>
</dbReference>
<evidence type="ECO:0000256" key="3">
    <source>
        <dbReference type="ARBA" id="ARBA00022448"/>
    </source>
</evidence>
<evidence type="ECO:0000256" key="8">
    <source>
        <dbReference type="ARBA" id="ARBA00022989"/>
    </source>
</evidence>
<reference evidence="13 14" key="1">
    <citation type="submission" date="2021-03" db="EMBL/GenBank/DDBJ databases">
        <title>Assistant Professor.</title>
        <authorList>
            <person name="Huq M.A."/>
        </authorList>
    </citation>
    <scope>NUCLEOTIDE SEQUENCE [LARGE SCALE GENOMIC DNA]</scope>
    <source>
        <strain evidence="13 14">MAH-29</strain>
    </source>
</reference>
<keyword evidence="6 11" id="KW-0812">Transmembrane</keyword>
<feature type="transmembrane region" description="Helical" evidence="11">
    <location>
        <begin position="56"/>
        <end position="75"/>
    </location>
</feature>
<keyword evidence="10 11" id="KW-0472">Membrane</keyword>
<gene>
    <name evidence="13" type="ORF">J7I42_21510</name>
</gene>
<evidence type="ECO:0000256" key="10">
    <source>
        <dbReference type="ARBA" id="ARBA00023136"/>
    </source>
</evidence>
<feature type="transmembrane region" description="Helical" evidence="11">
    <location>
        <begin position="31"/>
        <end position="50"/>
    </location>
</feature>
<dbReference type="Pfam" id="PF02254">
    <property type="entry name" value="TrkA_N"/>
    <property type="match status" value="1"/>
</dbReference>
<evidence type="ECO:0000256" key="5">
    <source>
        <dbReference type="ARBA" id="ARBA00022538"/>
    </source>
</evidence>
<feature type="transmembrane region" description="Helical" evidence="11">
    <location>
        <begin position="87"/>
        <end position="111"/>
    </location>
</feature>
<evidence type="ECO:0000256" key="6">
    <source>
        <dbReference type="ARBA" id="ARBA00022692"/>
    </source>
</evidence>
<feature type="transmembrane region" description="Helical" evidence="11">
    <location>
        <begin position="309"/>
        <end position="327"/>
    </location>
</feature>
<dbReference type="InterPro" id="IPR004771">
    <property type="entry name" value="K/H_exchanger"/>
</dbReference>
<dbReference type="Pfam" id="PF00999">
    <property type="entry name" value="Na_H_Exchanger"/>
    <property type="match status" value="1"/>
</dbReference>
<organism evidence="13 14">
    <name type="scientific">Niastella soli</name>
    <dbReference type="NCBI Taxonomy" id="2821487"/>
    <lineage>
        <taxon>Bacteria</taxon>
        <taxon>Pseudomonadati</taxon>
        <taxon>Bacteroidota</taxon>
        <taxon>Chitinophagia</taxon>
        <taxon>Chitinophagales</taxon>
        <taxon>Chitinophagaceae</taxon>
        <taxon>Niastella</taxon>
    </lineage>
</organism>
<dbReference type="InterPro" id="IPR036291">
    <property type="entry name" value="NAD(P)-bd_dom_sf"/>
</dbReference>
<keyword evidence="4" id="KW-0050">Antiport</keyword>
<dbReference type="InterPro" id="IPR038770">
    <property type="entry name" value="Na+/solute_symporter_sf"/>
</dbReference>
<keyword evidence="3" id="KW-0813">Transport</keyword>
<feature type="transmembrane region" description="Helical" evidence="11">
    <location>
        <begin position="194"/>
        <end position="216"/>
    </location>
</feature>
<feature type="transmembrane region" description="Helical" evidence="11">
    <location>
        <begin position="148"/>
        <end position="171"/>
    </location>
</feature>
<evidence type="ECO:0000256" key="2">
    <source>
        <dbReference type="ARBA" id="ARBA00005551"/>
    </source>
</evidence>
<dbReference type="PANTHER" id="PTHR46157:SF4">
    <property type="entry name" value="K(+) EFFLUX ANTIPORTER 3, CHLOROPLASTIC"/>
    <property type="match status" value="1"/>
</dbReference>
<evidence type="ECO:0000313" key="13">
    <source>
        <dbReference type="EMBL" id="MBO9202882.1"/>
    </source>
</evidence>
<dbReference type="PROSITE" id="PS51201">
    <property type="entry name" value="RCK_N"/>
    <property type="match status" value="1"/>
</dbReference>
<feature type="domain" description="RCK N-terminal" evidence="12">
    <location>
        <begin position="415"/>
        <end position="539"/>
    </location>
</feature>
<keyword evidence="14" id="KW-1185">Reference proteome</keyword>
<dbReference type="Gene3D" id="1.20.1530.20">
    <property type="match status" value="1"/>
</dbReference>
<dbReference type="NCBIfam" id="TIGR00932">
    <property type="entry name" value="2a37"/>
    <property type="match status" value="1"/>
</dbReference>
<accession>A0ABS3YY82</accession>
<dbReference type="Proteomes" id="UP000677244">
    <property type="component" value="Unassembled WGS sequence"/>
</dbReference>
<feature type="transmembrane region" description="Helical" evidence="11">
    <location>
        <begin position="372"/>
        <end position="390"/>
    </location>
</feature>
<comment type="subcellular location">
    <subcellularLocation>
        <location evidence="1">Membrane</location>
        <topology evidence="1">Multi-pass membrane protein</topology>
    </subcellularLocation>
</comment>
<comment type="caution">
    <text evidence="13">The sequence shown here is derived from an EMBL/GenBank/DDBJ whole genome shotgun (WGS) entry which is preliminary data.</text>
</comment>
<dbReference type="SUPFAM" id="SSF51735">
    <property type="entry name" value="NAD(P)-binding Rossmann-fold domains"/>
    <property type="match status" value="1"/>
</dbReference>
<evidence type="ECO:0000313" key="14">
    <source>
        <dbReference type="Proteomes" id="UP000677244"/>
    </source>
</evidence>
<dbReference type="RefSeq" id="WP_209140937.1">
    <property type="nucleotide sequence ID" value="NZ_JAGHKO010000005.1"/>
</dbReference>